<dbReference type="EMBL" id="BSUZ01000001">
    <property type="protein sequence ID" value="GMA89325.1"/>
    <property type="molecule type" value="Genomic_DNA"/>
</dbReference>
<name>A0ABQ6JM21_9ACTN</name>
<proteinExistence type="predicted"/>
<comment type="caution">
    <text evidence="2">The sequence shown here is derived from an EMBL/GenBank/DDBJ whole genome shotgun (WGS) entry which is preliminary data.</text>
</comment>
<evidence type="ECO:0000256" key="1">
    <source>
        <dbReference type="SAM" id="MobiDB-lite"/>
    </source>
</evidence>
<evidence type="ECO:0000313" key="3">
    <source>
        <dbReference type="Proteomes" id="UP001157017"/>
    </source>
</evidence>
<dbReference type="Proteomes" id="UP001157017">
    <property type="component" value="Unassembled WGS sequence"/>
</dbReference>
<keyword evidence="3" id="KW-1185">Reference proteome</keyword>
<sequence length="141" mass="14121">MCGPNGMGAAPVASLAGEVHEEVAPVPDAVQPEVAERRRDHGGRRPVALVRGGGLQAGTGLEDQARSRAGSPSVPRIDRRPMLARGASAVVPVTGTRAPERPCGAGTSGARGALGVDMLLLGLGGRSGLLPEGCRQPGPPA</sequence>
<accession>A0ABQ6JM21</accession>
<gene>
    <name evidence="2" type="ORF">GCM10025868_45750</name>
</gene>
<reference evidence="3" key="1">
    <citation type="journal article" date="2019" name="Int. J. Syst. Evol. Microbiol.">
        <title>The Global Catalogue of Microorganisms (GCM) 10K type strain sequencing project: providing services to taxonomists for standard genome sequencing and annotation.</title>
        <authorList>
            <consortium name="The Broad Institute Genomics Platform"/>
            <consortium name="The Broad Institute Genome Sequencing Center for Infectious Disease"/>
            <person name="Wu L."/>
            <person name="Ma J."/>
        </authorList>
    </citation>
    <scope>NUCLEOTIDE SEQUENCE [LARGE SCALE GENOMIC DNA]</scope>
    <source>
        <strain evidence="3">NBRC 108730</strain>
    </source>
</reference>
<protein>
    <submittedName>
        <fullName evidence="2">Uncharacterized protein</fullName>
    </submittedName>
</protein>
<organism evidence="2 3">
    <name type="scientific">Angustibacter aerolatus</name>
    <dbReference type="NCBI Taxonomy" id="1162965"/>
    <lineage>
        <taxon>Bacteria</taxon>
        <taxon>Bacillati</taxon>
        <taxon>Actinomycetota</taxon>
        <taxon>Actinomycetes</taxon>
        <taxon>Kineosporiales</taxon>
        <taxon>Kineosporiaceae</taxon>
    </lineage>
</organism>
<evidence type="ECO:0000313" key="2">
    <source>
        <dbReference type="EMBL" id="GMA89325.1"/>
    </source>
</evidence>
<feature type="region of interest" description="Disordered" evidence="1">
    <location>
        <begin position="22"/>
        <end position="86"/>
    </location>
</feature>